<feature type="transmembrane region" description="Helical" evidence="5">
    <location>
        <begin position="21"/>
        <end position="43"/>
    </location>
</feature>
<evidence type="ECO:0000256" key="1">
    <source>
        <dbReference type="ARBA" id="ARBA00004141"/>
    </source>
</evidence>
<proteinExistence type="predicted"/>
<dbReference type="Gene3D" id="1.50.10.150">
    <property type="entry name" value="Voltage-dependent anion channel"/>
    <property type="match status" value="1"/>
</dbReference>
<feature type="transmembrane region" description="Helical" evidence="5">
    <location>
        <begin position="179"/>
        <end position="199"/>
    </location>
</feature>
<dbReference type="Proteomes" id="UP000004594">
    <property type="component" value="Unassembled WGS sequence"/>
</dbReference>
<sequence length="332" mass="37795">MAEIIEIVDRKKIREIGFVHFMSISTFSASMGYCGMCFGWRMAHELWGAPAIIGEFFGACALLLYILILVRYIQKWKLDFDTVRAEWNSPTKINFFGTFNVSTVLLAAVTAPYNYTLACIFWYAGMILIMVFSWILLKHWLYDDQILRTVTPAWLLAVLGPITIPVAGNVLKQPGFHDISVFCVAIGIILGIPVIALLFTHSIFAKHMPDSVQPSLMILMAPFGMGYITYTSTFQPDTFTQLFINAGIFMFWPVVLKILHVMKTSDFRMSWWACSFPTMAFVNGLLHYCQDYPVIWVKILSGGLLLFGTGLILYLSFKTLNAVFNRTLWKLY</sequence>
<dbReference type="OrthoDB" id="958273at2"/>
<feature type="transmembrane region" description="Helical" evidence="5">
    <location>
        <begin position="211"/>
        <end position="230"/>
    </location>
</feature>
<comment type="subcellular location">
    <subcellularLocation>
        <location evidence="1">Membrane</location>
        <topology evidence="1">Multi-pass membrane protein</topology>
    </subcellularLocation>
</comment>
<feature type="transmembrane region" description="Helical" evidence="5">
    <location>
        <begin position="271"/>
        <end position="288"/>
    </location>
</feature>
<name>E4L7M1_9FIRM</name>
<feature type="transmembrane region" description="Helical" evidence="5">
    <location>
        <begin position="49"/>
        <end position="73"/>
    </location>
</feature>
<feature type="transmembrane region" description="Helical" evidence="5">
    <location>
        <begin position="149"/>
        <end position="167"/>
    </location>
</feature>
<evidence type="ECO:0000313" key="6">
    <source>
        <dbReference type="EMBL" id="EFR43185.1"/>
    </source>
</evidence>
<evidence type="ECO:0000256" key="4">
    <source>
        <dbReference type="ARBA" id="ARBA00023136"/>
    </source>
</evidence>
<dbReference type="PANTHER" id="PTHR37955">
    <property type="entry name" value="TELLURITE RESISTANCE PROTEIN TEHA"/>
    <property type="match status" value="1"/>
</dbReference>
<evidence type="ECO:0000256" key="3">
    <source>
        <dbReference type="ARBA" id="ARBA00022989"/>
    </source>
</evidence>
<dbReference type="EMBL" id="AENT01000007">
    <property type="protein sequence ID" value="EFR43185.1"/>
    <property type="molecule type" value="Genomic_DNA"/>
</dbReference>
<dbReference type="InterPro" id="IPR052951">
    <property type="entry name" value="Tellurite_res_ion_channel"/>
</dbReference>
<feature type="transmembrane region" description="Helical" evidence="5">
    <location>
        <begin position="93"/>
        <end position="114"/>
    </location>
</feature>
<dbReference type="PANTHER" id="PTHR37955:SF1">
    <property type="entry name" value="DEP DOMAIN-CONTAINING PROTEIN"/>
    <property type="match status" value="1"/>
</dbReference>
<protein>
    <submittedName>
        <fullName evidence="6">C4-dicarboxylate transporter/malic acid transport protein</fullName>
    </submittedName>
</protein>
<evidence type="ECO:0000256" key="2">
    <source>
        <dbReference type="ARBA" id="ARBA00022692"/>
    </source>
</evidence>
<comment type="caution">
    <text evidence="6">The sequence shown here is derived from an EMBL/GenBank/DDBJ whole genome shotgun (WGS) entry which is preliminary data.</text>
</comment>
<evidence type="ECO:0000256" key="5">
    <source>
        <dbReference type="SAM" id="Phobius"/>
    </source>
</evidence>
<dbReference type="GO" id="GO:0046583">
    <property type="term" value="F:monoatomic cation efflux transmembrane transporter activity"/>
    <property type="evidence" value="ECO:0007669"/>
    <property type="project" value="TreeGrafter"/>
</dbReference>
<keyword evidence="4 5" id="KW-0472">Membrane</keyword>
<dbReference type="RefSeq" id="WP_007553986.1">
    <property type="nucleotide sequence ID" value="NZ_AENT01000007.1"/>
</dbReference>
<organism evidence="6 7">
    <name type="scientific">Dialister micraerophilus UPII 345-E</name>
    <dbReference type="NCBI Taxonomy" id="910314"/>
    <lineage>
        <taxon>Bacteria</taxon>
        <taxon>Bacillati</taxon>
        <taxon>Bacillota</taxon>
        <taxon>Negativicutes</taxon>
        <taxon>Veillonellales</taxon>
        <taxon>Veillonellaceae</taxon>
        <taxon>Dialister</taxon>
    </lineage>
</organism>
<reference evidence="6 7" key="1">
    <citation type="submission" date="2010-11" db="EMBL/GenBank/DDBJ databases">
        <authorList>
            <person name="Durkin A.S."/>
            <person name="Madupu R."/>
            <person name="Torralba M."/>
            <person name="Gillis M."/>
            <person name="Methe B."/>
            <person name="Sutton G."/>
            <person name="Nelson K.E."/>
        </authorList>
    </citation>
    <scope>NUCLEOTIDE SEQUENCE [LARGE SCALE GENOMIC DNA]</scope>
    <source>
        <strain evidence="6 7">UPII 345-E</strain>
    </source>
</reference>
<dbReference type="GO" id="GO:0005886">
    <property type="term" value="C:plasma membrane"/>
    <property type="evidence" value="ECO:0007669"/>
    <property type="project" value="TreeGrafter"/>
</dbReference>
<feature type="transmembrane region" description="Helical" evidence="5">
    <location>
        <begin position="120"/>
        <end position="137"/>
    </location>
</feature>
<accession>E4L7M1</accession>
<dbReference type="AlphaFoldDB" id="E4L7M1"/>
<dbReference type="InterPro" id="IPR038665">
    <property type="entry name" value="Voltage-dep_anion_channel_sf"/>
</dbReference>
<keyword evidence="2 5" id="KW-0812">Transmembrane</keyword>
<keyword evidence="3 5" id="KW-1133">Transmembrane helix</keyword>
<feature type="transmembrane region" description="Helical" evidence="5">
    <location>
        <begin position="294"/>
        <end position="317"/>
    </location>
</feature>
<evidence type="ECO:0000313" key="7">
    <source>
        <dbReference type="Proteomes" id="UP000004594"/>
    </source>
</evidence>
<feature type="transmembrane region" description="Helical" evidence="5">
    <location>
        <begin position="242"/>
        <end position="259"/>
    </location>
</feature>
<dbReference type="eggNOG" id="COG1275">
    <property type="taxonomic scope" value="Bacteria"/>
</dbReference>
<dbReference type="InterPro" id="IPR004695">
    <property type="entry name" value="SLAC1/Mae1/Ssu1/TehA"/>
</dbReference>
<gene>
    <name evidence="6" type="ORF">HMPREF9220_0026</name>
</gene>
<dbReference type="Pfam" id="PF03595">
    <property type="entry name" value="SLAC1"/>
    <property type="match status" value="1"/>
</dbReference>